<feature type="domain" description="At4g14310 8-bladed propeller" evidence="2">
    <location>
        <begin position="805"/>
        <end position="1084"/>
    </location>
</feature>
<feature type="region of interest" description="Disordered" evidence="1">
    <location>
        <begin position="1"/>
        <end position="66"/>
    </location>
</feature>
<dbReference type="PANTHER" id="PTHR35492">
    <property type="entry name" value="TRANSDUCIN/WD40 REPEAT-LIKE SUPERFAMILY PROTEIN"/>
    <property type="match status" value="1"/>
</dbReference>
<dbReference type="AlphaFoldDB" id="A0A843V0G2"/>
<dbReference type="InterPro" id="IPR057442">
    <property type="entry name" value="Beta-prop_At4g14310"/>
</dbReference>
<dbReference type="InterPro" id="IPR045289">
    <property type="entry name" value="At4g14310-like"/>
</dbReference>
<dbReference type="OrthoDB" id="1907242at2759"/>
<evidence type="ECO:0000259" key="2">
    <source>
        <dbReference type="Pfam" id="PF25465"/>
    </source>
</evidence>
<comment type="caution">
    <text evidence="3">The sequence shown here is derived from an EMBL/GenBank/DDBJ whole genome shotgun (WGS) entry which is preliminary data.</text>
</comment>
<dbReference type="SUPFAM" id="SSF50998">
    <property type="entry name" value="Quinoprotein alcohol dehydrogenase-like"/>
    <property type="match status" value="1"/>
</dbReference>
<reference evidence="3" key="1">
    <citation type="submission" date="2017-07" db="EMBL/GenBank/DDBJ databases">
        <title>Taro Niue Genome Assembly and Annotation.</title>
        <authorList>
            <person name="Atibalentja N."/>
            <person name="Keating K."/>
            <person name="Fields C.J."/>
        </authorList>
    </citation>
    <scope>NUCLEOTIDE SEQUENCE</scope>
    <source>
        <strain evidence="3">Niue_2</strain>
        <tissue evidence="3">Leaf</tissue>
    </source>
</reference>
<dbReference type="InterPro" id="IPR011047">
    <property type="entry name" value="Quinoprotein_ADH-like_sf"/>
</dbReference>
<feature type="region of interest" description="Disordered" evidence="1">
    <location>
        <begin position="125"/>
        <end position="144"/>
    </location>
</feature>
<name>A0A843V0G2_COLES</name>
<dbReference type="EMBL" id="NMUH01000895">
    <property type="protein sequence ID" value="MQL86353.1"/>
    <property type="molecule type" value="Genomic_DNA"/>
</dbReference>
<protein>
    <recommendedName>
        <fullName evidence="2">At4g14310 8-bladed propeller domain-containing protein</fullName>
    </recommendedName>
</protein>
<feature type="region of interest" description="Disordered" evidence="1">
    <location>
        <begin position="360"/>
        <end position="379"/>
    </location>
</feature>
<accession>A0A843V0G2</accession>
<sequence>MSSRLKERGGGGGKVMGLKPQKGPPDGTPMGKVAPRRTPSAGKENPRRTPGIGKENPRFTPSNVKTAALGMRQRLLPADAHRVEKPAAAAAPPSVRWSTSSMPRGKASNPSDFARMLADLRAGDGGRSRVLRTSVSATDGGEKVKGRDLKVAECGERGSLGADRVVEKCQQPKRVTVLKSTATGKDNRALGASENCKPNGFLGLNLSRSGSRAQSAGSQGNGGKAVYKSVGVGYSTVMHSAVLDQKVSSEKEKESAKFLVDSSSNKVFTGMGLGKRNPDEVDPVEMCKQNVGFVSDSKSLHRQASDVNDALKNAKEKDAGELSSKFSGQVSLNSHDTKGSHKVDALVVNLKAELNAAAGETGFSETSTGDPKKDSHTSAEGNAKAFDSITVYENPSVQKPETGKVFPVVNRYSSKLHEKLAFLEGKVQRIASDIKRTKEMLEQNNPDASKLILSDIQNKISGIEKAVSHVMGATEVGELSSSIPVKDGILNVKYKEKHVQEEVGELRNSVKELNHEELEARFFPHNKLLRNRVSLTHPGEEDKSYKATLPALSRDPMVKNGSLSPVDEDSIALEFLASLNADKSKNNTHGKGVLFDSAAIQQMESQNATLSGDPCVSKNLISGGQDLAFTLISDEKIEEFEDQENKPVMVLREGTEDSNTDQLFEIGRKPSTGGWFVSEGEAVLLAHNDGSCSYFDIANDEEKAEYNPPVCTSNNLWGDCWLIRAPGVDGCSGRYVVAASAGNTLDSGFCSWDFYTKDVCAFRVEDVRSSSLSATSSLSRTVLAPLPNTALHRRNSLSTTPVLGSQQWWYRPCGPLLVSVSSRQTTVNAHDIRDGELVMTWEVRNPVTAMEYSSPLQWRSKGKLVIVEPEGISLWDVNSINPQPLLSLASGKMITALHVNNTDAELGGGVRQRISSSEIEGNDGVFCTQENLNLIDLRLPSGVGLKIPKPGFNGHSIFSRGDSIYLGCTETRLGAKGSPSSMLQQFSLRKGKLAASYSLPDNQAHIHHSSLTQVWGNYSHVMGICGMGLFVFDVVRNDGMPSFTVDPGNNMGIPEIIGPNDLYYPSFDYLGSRVLVISKDRPAMWRFML</sequence>
<dbReference type="Pfam" id="PF25465">
    <property type="entry name" value="Beta-prop_At4g14310"/>
    <property type="match status" value="1"/>
</dbReference>
<organism evidence="3 4">
    <name type="scientific">Colocasia esculenta</name>
    <name type="common">Wild taro</name>
    <name type="synonym">Arum esculentum</name>
    <dbReference type="NCBI Taxonomy" id="4460"/>
    <lineage>
        <taxon>Eukaryota</taxon>
        <taxon>Viridiplantae</taxon>
        <taxon>Streptophyta</taxon>
        <taxon>Embryophyta</taxon>
        <taxon>Tracheophyta</taxon>
        <taxon>Spermatophyta</taxon>
        <taxon>Magnoliopsida</taxon>
        <taxon>Liliopsida</taxon>
        <taxon>Araceae</taxon>
        <taxon>Aroideae</taxon>
        <taxon>Colocasieae</taxon>
        <taxon>Colocasia</taxon>
    </lineage>
</organism>
<evidence type="ECO:0000313" key="4">
    <source>
        <dbReference type="Proteomes" id="UP000652761"/>
    </source>
</evidence>
<proteinExistence type="predicted"/>
<dbReference type="Proteomes" id="UP000652761">
    <property type="component" value="Unassembled WGS sequence"/>
</dbReference>
<evidence type="ECO:0000313" key="3">
    <source>
        <dbReference type="EMBL" id="MQL86353.1"/>
    </source>
</evidence>
<evidence type="ECO:0000256" key="1">
    <source>
        <dbReference type="SAM" id="MobiDB-lite"/>
    </source>
</evidence>
<dbReference type="PANTHER" id="PTHR35492:SF1">
    <property type="entry name" value="TRANSDUCIN_WD40 REPEAT-LIKE SUPERFAMILY PROTEIN"/>
    <property type="match status" value="1"/>
</dbReference>
<keyword evidence="4" id="KW-1185">Reference proteome</keyword>
<feature type="region of interest" description="Disordered" evidence="1">
    <location>
        <begin position="83"/>
        <end position="111"/>
    </location>
</feature>
<gene>
    <name evidence="3" type="ORF">Taro_018898</name>
</gene>